<dbReference type="STRING" id="1429043.X474_08865"/>
<dbReference type="Gene3D" id="1.25.40.10">
    <property type="entry name" value="Tetratricopeptide repeat domain"/>
    <property type="match status" value="2"/>
</dbReference>
<dbReference type="Pfam" id="PF13432">
    <property type="entry name" value="TPR_16"/>
    <property type="match status" value="1"/>
</dbReference>
<dbReference type="InterPro" id="IPR011989">
    <property type="entry name" value="ARM-like"/>
</dbReference>
<evidence type="ECO:0000256" key="2">
    <source>
        <dbReference type="ARBA" id="ARBA00022676"/>
    </source>
</evidence>
<organism evidence="4 5">
    <name type="scientific">Dethiosulfatarculus sandiegensis</name>
    <dbReference type="NCBI Taxonomy" id="1429043"/>
    <lineage>
        <taxon>Bacteria</taxon>
        <taxon>Pseudomonadati</taxon>
        <taxon>Thermodesulfobacteriota</taxon>
        <taxon>Desulfarculia</taxon>
        <taxon>Desulfarculales</taxon>
        <taxon>Desulfarculaceae</taxon>
        <taxon>Dethiosulfatarculus</taxon>
    </lineage>
</organism>
<dbReference type="InterPro" id="IPR016024">
    <property type="entry name" value="ARM-type_fold"/>
</dbReference>
<reference evidence="4 5" key="1">
    <citation type="submission" date="2013-11" db="EMBL/GenBank/DDBJ databases">
        <title>Metagenomic analysis of a methanogenic consortium involved in long chain n-alkane degradation.</title>
        <authorList>
            <person name="Davidova I.A."/>
            <person name="Callaghan A.V."/>
            <person name="Wawrik B."/>
            <person name="Pruitt S."/>
            <person name="Marks C."/>
            <person name="Duncan K.E."/>
            <person name="Suflita J.M."/>
        </authorList>
    </citation>
    <scope>NUCLEOTIDE SEQUENCE [LARGE SCALE GENOMIC DNA]</scope>
    <source>
        <strain evidence="4 5">SPR</strain>
    </source>
</reference>
<dbReference type="InterPro" id="IPR051939">
    <property type="entry name" value="Glycosyltr_41/O-GlcNAc_trsf"/>
</dbReference>
<keyword evidence="3" id="KW-0808">Transferase</keyword>
<dbReference type="InParanoid" id="A0A0D2JF74"/>
<dbReference type="InterPro" id="IPR019734">
    <property type="entry name" value="TPR_rpt"/>
</dbReference>
<sequence>MPMTGFARMMRSDHSMLPPTSGATGEFASPNACNLCHRDKEPDWADRLVRKWHGSSHQDLILHRASLIKAARNRDWDRLPEMLDYLNDPGGDEVFKTSLVRLLISCPYEEKWQVLFELAKDSSPLLRSAALSVLSDLQNRRALDLLVRAAGHGPRLVRVRAASALASFPLQMLSPGQRDVVEAAAKELVQAILARPDTWQAYYNLGNYRLGQGRITKAQKACETALGISGYEIMPMVKLALACAQRGGADCSLKYLIRAREKEPENPVVNLNLGLFWAEKGKNGKAEKSLRLAFLNDPKLARAAYNLGLLLVEKSPAEGAMLCLKAYEFSPNPKYAATAAFWLKGQQKTIRAARLLEKSIDKWPGYTDRYLLLARMHREKGLLREAEKVPQKGLNSGRMFGLDKKRLLYQLGRLQSGGPAD</sequence>
<evidence type="ECO:0000256" key="3">
    <source>
        <dbReference type="ARBA" id="ARBA00022679"/>
    </source>
</evidence>
<dbReference type="InterPro" id="IPR011990">
    <property type="entry name" value="TPR-like_helical_dom_sf"/>
</dbReference>
<protein>
    <submittedName>
        <fullName evidence="4">Uncharacterized protein</fullName>
    </submittedName>
</protein>
<dbReference type="EMBL" id="AZAC01000011">
    <property type="protein sequence ID" value="KIX14351.1"/>
    <property type="molecule type" value="Genomic_DNA"/>
</dbReference>
<dbReference type="AlphaFoldDB" id="A0A0D2JF74"/>
<comment type="caution">
    <text evidence="4">The sequence shown here is derived from an EMBL/GenBank/DDBJ whole genome shotgun (WGS) entry which is preliminary data.</text>
</comment>
<dbReference type="Proteomes" id="UP000032233">
    <property type="component" value="Unassembled WGS sequence"/>
</dbReference>
<dbReference type="Pfam" id="PF13646">
    <property type="entry name" value="HEAT_2"/>
    <property type="match status" value="1"/>
</dbReference>
<dbReference type="SUPFAM" id="SSF48452">
    <property type="entry name" value="TPR-like"/>
    <property type="match status" value="1"/>
</dbReference>
<evidence type="ECO:0000256" key="1">
    <source>
        <dbReference type="ARBA" id="ARBA00004922"/>
    </source>
</evidence>
<dbReference type="PANTHER" id="PTHR44835">
    <property type="entry name" value="UDP-N-ACETYLGLUCOSAMINE--PEPTIDE N-ACETYLGLUCOSAMINYLTRANSFERASE SPINDLY-RELATED"/>
    <property type="match status" value="1"/>
</dbReference>
<gene>
    <name evidence="4" type="ORF">X474_08865</name>
</gene>
<comment type="pathway">
    <text evidence="1">Protein modification; protein glycosylation.</text>
</comment>
<evidence type="ECO:0000313" key="4">
    <source>
        <dbReference type="EMBL" id="KIX14351.1"/>
    </source>
</evidence>
<evidence type="ECO:0000313" key="5">
    <source>
        <dbReference type="Proteomes" id="UP000032233"/>
    </source>
</evidence>
<keyword evidence="5" id="KW-1185">Reference proteome</keyword>
<dbReference type="GO" id="GO:0016757">
    <property type="term" value="F:glycosyltransferase activity"/>
    <property type="evidence" value="ECO:0007669"/>
    <property type="project" value="UniProtKB-KW"/>
</dbReference>
<name>A0A0D2JF74_9BACT</name>
<proteinExistence type="predicted"/>
<keyword evidence="2" id="KW-0328">Glycosyltransferase</keyword>
<accession>A0A0D2JF74</accession>
<dbReference type="Gene3D" id="1.25.10.10">
    <property type="entry name" value="Leucine-rich Repeat Variant"/>
    <property type="match status" value="1"/>
</dbReference>
<dbReference type="SUPFAM" id="SSF48371">
    <property type="entry name" value="ARM repeat"/>
    <property type="match status" value="1"/>
</dbReference>
<dbReference type="SMART" id="SM00028">
    <property type="entry name" value="TPR"/>
    <property type="match status" value="3"/>
</dbReference>
<dbReference type="PANTHER" id="PTHR44835:SF1">
    <property type="entry name" value="PROTEIN O-GLCNAC TRANSFERASE"/>
    <property type="match status" value="1"/>
</dbReference>